<dbReference type="GO" id="GO:0003677">
    <property type="term" value="F:DNA binding"/>
    <property type="evidence" value="ECO:0007669"/>
    <property type="project" value="InterPro"/>
</dbReference>
<dbReference type="Proteomes" id="UP000270673">
    <property type="component" value="Chromosome"/>
</dbReference>
<dbReference type="InterPro" id="IPR039425">
    <property type="entry name" value="RNA_pol_sigma-70-like"/>
</dbReference>
<comment type="similarity">
    <text evidence="1">Belongs to the sigma-70 factor family. ECF subfamily.</text>
</comment>
<keyword evidence="2" id="KW-0805">Transcription regulation</keyword>
<sequence length="183" mass="21236">MDIIEGINGKNNRVFKVFFEENFSSIVMFADKYLDDMEAAADVAQECFIRLWHGNQTFESEDKVKGFLYTTARNLALNELKHDALVSRYVQKGMLESEEYLRDNVVEEEVYAIIYKAIDELAPQSRKVILLSLQDLSNGEIAEKLGISVNSVRTLKQNAYKRLKGLLKEYFYFLFLLDFTSWS</sequence>
<dbReference type="GO" id="GO:0016987">
    <property type="term" value="F:sigma factor activity"/>
    <property type="evidence" value="ECO:0007669"/>
    <property type="project" value="UniProtKB-KW"/>
</dbReference>
<dbReference type="CDD" id="cd06171">
    <property type="entry name" value="Sigma70_r4"/>
    <property type="match status" value="1"/>
</dbReference>
<evidence type="ECO:0000256" key="4">
    <source>
        <dbReference type="ARBA" id="ARBA00023163"/>
    </source>
</evidence>
<evidence type="ECO:0000313" key="7">
    <source>
        <dbReference type="Proteomes" id="UP000270673"/>
    </source>
</evidence>
<dbReference type="PROSITE" id="PS00622">
    <property type="entry name" value="HTH_LUXR_1"/>
    <property type="match status" value="1"/>
</dbReference>
<dbReference type="KEGG" id="buy:D8S85_09595"/>
<keyword evidence="7" id="KW-1185">Reference proteome</keyword>
<name>A0A3S9VTD1_9BACT</name>
<dbReference type="OrthoDB" id="1120819at2"/>
<dbReference type="EMBL" id="CP032819">
    <property type="protein sequence ID" value="AZS29773.1"/>
    <property type="molecule type" value="Genomic_DNA"/>
</dbReference>
<feature type="domain" description="HTH luxR-type" evidence="5">
    <location>
        <begin position="135"/>
        <end position="162"/>
    </location>
</feature>
<proteinExistence type="inferred from homology"/>
<dbReference type="PANTHER" id="PTHR43133">
    <property type="entry name" value="RNA POLYMERASE ECF-TYPE SIGMA FACTO"/>
    <property type="match status" value="1"/>
</dbReference>
<dbReference type="Gene3D" id="1.10.10.10">
    <property type="entry name" value="Winged helix-like DNA-binding domain superfamily/Winged helix DNA-binding domain"/>
    <property type="match status" value="1"/>
</dbReference>
<dbReference type="RefSeq" id="WP_127075005.1">
    <property type="nucleotide sequence ID" value="NZ_CP032819.1"/>
</dbReference>
<accession>A0A3S9VTD1</accession>
<dbReference type="InterPro" id="IPR036388">
    <property type="entry name" value="WH-like_DNA-bd_sf"/>
</dbReference>
<evidence type="ECO:0000259" key="5">
    <source>
        <dbReference type="PROSITE" id="PS00622"/>
    </source>
</evidence>
<dbReference type="SUPFAM" id="SSF88659">
    <property type="entry name" value="Sigma3 and sigma4 domains of RNA polymerase sigma factors"/>
    <property type="match status" value="1"/>
</dbReference>
<evidence type="ECO:0000256" key="3">
    <source>
        <dbReference type="ARBA" id="ARBA00023082"/>
    </source>
</evidence>
<reference evidence="6 7" key="1">
    <citation type="submission" date="2018-10" db="EMBL/GenBank/DDBJ databases">
        <title>Butyricimonas faecalis sp. nov., isolated from human faeces and emended description of the genus Butyricimonas.</title>
        <authorList>
            <person name="Le Roy T."/>
            <person name="Van der Smissen P."/>
            <person name="Paquot A."/>
            <person name="Delzenne N."/>
            <person name="Muccioli G."/>
            <person name="Collet J.-F."/>
            <person name="Cani P.D."/>
        </authorList>
    </citation>
    <scope>NUCLEOTIDE SEQUENCE [LARGE SCALE GENOMIC DNA]</scope>
    <source>
        <strain evidence="6 7">H184</strain>
    </source>
</reference>
<keyword evidence="4" id="KW-0804">Transcription</keyword>
<dbReference type="Pfam" id="PF08281">
    <property type="entry name" value="Sigma70_r4_2"/>
    <property type="match status" value="1"/>
</dbReference>
<evidence type="ECO:0000256" key="2">
    <source>
        <dbReference type="ARBA" id="ARBA00023015"/>
    </source>
</evidence>
<dbReference type="AlphaFoldDB" id="A0A3S9VTD1"/>
<organism evidence="6 7">
    <name type="scientific">Butyricimonas faecalis</name>
    <dbReference type="NCBI Taxonomy" id="2093856"/>
    <lineage>
        <taxon>Bacteria</taxon>
        <taxon>Pseudomonadati</taxon>
        <taxon>Bacteroidota</taxon>
        <taxon>Bacteroidia</taxon>
        <taxon>Bacteroidales</taxon>
        <taxon>Odoribacteraceae</taxon>
        <taxon>Butyricimonas</taxon>
    </lineage>
</organism>
<evidence type="ECO:0000256" key="1">
    <source>
        <dbReference type="ARBA" id="ARBA00010641"/>
    </source>
</evidence>
<keyword evidence="3" id="KW-0731">Sigma factor</keyword>
<dbReference type="InterPro" id="IPR007627">
    <property type="entry name" value="RNA_pol_sigma70_r2"/>
</dbReference>
<dbReference type="Gene3D" id="1.10.1740.10">
    <property type="match status" value="1"/>
</dbReference>
<dbReference type="GO" id="GO:0006352">
    <property type="term" value="P:DNA-templated transcription initiation"/>
    <property type="evidence" value="ECO:0007669"/>
    <property type="project" value="InterPro"/>
</dbReference>
<dbReference type="SUPFAM" id="SSF88946">
    <property type="entry name" value="Sigma2 domain of RNA polymerase sigma factors"/>
    <property type="match status" value="1"/>
</dbReference>
<gene>
    <name evidence="6" type="ORF">D8S85_09595</name>
</gene>
<dbReference type="NCBIfam" id="TIGR02937">
    <property type="entry name" value="sigma70-ECF"/>
    <property type="match status" value="1"/>
</dbReference>
<dbReference type="Pfam" id="PF04542">
    <property type="entry name" value="Sigma70_r2"/>
    <property type="match status" value="1"/>
</dbReference>
<evidence type="ECO:0000313" key="6">
    <source>
        <dbReference type="EMBL" id="AZS29773.1"/>
    </source>
</evidence>
<dbReference type="InterPro" id="IPR013324">
    <property type="entry name" value="RNA_pol_sigma_r3/r4-like"/>
</dbReference>
<dbReference type="PANTHER" id="PTHR43133:SF46">
    <property type="entry name" value="RNA POLYMERASE SIGMA-70 FACTOR ECF SUBFAMILY"/>
    <property type="match status" value="1"/>
</dbReference>
<dbReference type="InterPro" id="IPR000792">
    <property type="entry name" value="Tscrpt_reg_LuxR_C"/>
</dbReference>
<protein>
    <submittedName>
        <fullName evidence="6">Sigma-70 family RNA polymerase sigma factor</fullName>
    </submittedName>
</protein>
<dbReference type="InterPro" id="IPR013249">
    <property type="entry name" value="RNA_pol_sigma70_r4_t2"/>
</dbReference>
<dbReference type="InterPro" id="IPR014284">
    <property type="entry name" value="RNA_pol_sigma-70_dom"/>
</dbReference>
<dbReference type="InterPro" id="IPR013325">
    <property type="entry name" value="RNA_pol_sigma_r2"/>
</dbReference>